<dbReference type="InterPro" id="IPR007627">
    <property type="entry name" value="RNA_pol_sigma70_r2"/>
</dbReference>
<dbReference type="Proteomes" id="UP000001299">
    <property type="component" value="Chromosome 1"/>
</dbReference>
<dbReference type="GO" id="GO:0016987">
    <property type="term" value="F:sigma factor activity"/>
    <property type="evidence" value="ECO:0007669"/>
    <property type="project" value="UniProtKB-KW"/>
</dbReference>
<evidence type="ECO:0000256" key="2">
    <source>
        <dbReference type="ARBA" id="ARBA00023015"/>
    </source>
</evidence>
<name>E0S197_BUTPB</name>
<accession>E0S197</accession>
<evidence type="ECO:0000259" key="7">
    <source>
        <dbReference type="Pfam" id="PF04545"/>
    </source>
</evidence>
<dbReference type="GO" id="GO:0003677">
    <property type="term" value="F:DNA binding"/>
    <property type="evidence" value="ECO:0007669"/>
    <property type="project" value="UniProtKB-KW"/>
</dbReference>
<organism evidence="8 9">
    <name type="scientific">Butyrivibrio proteoclasticus (strain ATCC 51982 / DSM 14932 / B316)</name>
    <name type="common">Clostridium proteoclasticum</name>
    <dbReference type="NCBI Taxonomy" id="515622"/>
    <lineage>
        <taxon>Bacteria</taxon>
        <taxon>Bacillati</taxon>
        <taxon>Bacillota</taxon>
        <taxon>Clostridia</taxon>
        <taxon>Lachnospirales</taxon>
        <taxon>Lachnospiraceae</taxon>
        <taxon>Butyrivibrio</taxon>
    </lineage>
</organism>
<dbReference type="AlphaFoldDB" id="E0S197"/>
<dbReference type="STRING" id="515622.bpr_I0830"/>
<protein>
    <submittedName>
        <fullName evidence="8">RNA polymerase sigma factor sigma-70 family</fullName>
    </submittedName>
</protein>
<dbReference type="HOGENOM" id="CLU_047691_3_4_9"/>
<dbReference type="SUPFAM" id="SSF88659">
    <property type="entry name" value="Sigma3 and sigma4 domains of RNA polymerase sigma factors"/>
    <property type="match status" value="1"/>
</dbReference>
<dbReference type="InterPro" id="IPR013325">
    <property type="entry name" value="RNA_pol_sigma_r2"/>
</dbReference>
<dbReference type="InterPro" id="IPR013324">
    <property type="entry name" value="RNA_pol_sigma_r3/r4-like"/>
</dbReference>
<evidence type="ECO:0000256" key="3">
    <source>
        <dbReference type="ARBA" id="ARBA00023082"/>
    </source>
</evidence>
<dbReference type="GO" id="GO:0006352">
    <property type="term" value="P:DNA-templated transcription initiation"/>
    <property type="evidence" value="ECO:0007669"/>
    <property type="project" value="InterPro"/>
</dbReference>
<keyword evidence="9" id="KW-1185">Reference proteome</keyword>
<dbReference type="RefSeq" id="WP_013280228.1">
    <property type="nucleotide sequence ID" value="NC_014387.1"/>
</dbReference>
<dbReference type="InterPro" id="IPR036388">
    <property type="entry name" value="WH-like_DNA-bd_sf"/>
</dbReference>
<dbReference type="PANTHER" id="PTHR43133">
    <property type="entry name" value="RNA POLYMERASE ECF-TYPE SIGMA FACTO"/>
    <property type="match status" value="1"/>
</dbReference>
<evidence type="ECO:0000313" key="8">
    <source>
        <dbReference type="EMBL" id="ADL33572.1"/>
    </source>
</evidence>
<dbReference type="Gene3D" id="1.10.10.10">
    <property type="entry name" value="Winged helix-like DNA-binding domain superfamily/Winged helix DNA-binding domain"/>
    <property type="match status" value="1"/>
</dbReference>
<dbReference type="PANTHER" id="PTHR43133:SF62">
    <property type="entry name" value="RNA POLYMERASE SIGMA FACTOR SIGZ"/>
    <property type="match status" value="1"/>
</dbReference>
<sequence>MGTMLTNEQIYEQYHDKVFAYIRNHVNQIEDAEDLCSDVFIKIYSKIDTFDSSKASISTWIYAMTSNTVIDFYRTNHIHSEIPEDLAEEKSLIEDEVLNNESLEILAKALKELPQEQRDIIVLRYYRGLTLQEVAAQMNLSYGVTKLRHREALGRLKDLIGE</sequence>
<feature type="domain" description="RNA polymerase sigma-70 region 2" evidence="6">
    <location>
        <begin position="10"/>
        <end position="76"/>
    </location>
</feature>
<gene>
    <name evidence="8" type="ordered locus">bpr_I0830</name>
</gene>
<evidence type="ECO:0000256" key="1">
    <source>
        <dbReference type="ARBA" id="ARBA00010641"/>
    </source>
</evidence>
<evidence type="ECO:0000313" key="9">
    <source>
        <dbReference type="Proteomes" id="UP000001299"/>
    </source>
</evidence>
<reference evidence="8 9" key="1">
    <citation type="journal article" date="2010" name="PLoS ONE">
        <title>The glycobiome of the rumen bacterium Butyrivibrio proteoclasticus B316(T) highlights adaptation to a polysaccharide-rich environment.</title>
        <authorList>
            <person name="Kelly W.J."/>
            <person name="Leahy S.C."/>
            <person name="Altermann E."/>
            <person name="Yeoman C.J."/>
            <person name="Dunne J.C."/>
            <person name="Kong Z."/>
            <person name="Pacheco D.M."/>
            <person name="Li D."/>
            <person name="Noel S.J."/>
            <person name="Moon C.D."/>
            <person name="Cookson A.L."/>
            <person name="Attwood G.T."/>
        </authorList>
    </citation>
    <scope>NUCLEOTIDE SEQUENCE [LARGE SCALE GENOMIC DNA]</scope>
    <source>
        <strain evidence="9">ATCC 51982 / DSM 14932 / B316</strain>
    </source>
</reference>
<dbReference type="NCBIfam" id="TIGR02937">
    <property type="entry name" value="sigma70-ECF"/>
    <property type="match status" value="1"/>
</dbReference>
<dbReference type="CDD" id="cd06171">
    <property type="entry name" value="Sigma70_r4"/>
    <property type="match status" value="1"/>
</dbReference>
<keyword evidence="4" id="KW-0238">DNA-binding</keyword>
<dbReference type="Gene3D" id="1.10.1740.10">
    <property type="match status" value="1"/>
</dbReference>
<keyword evidence="2" id="KW-0805">Transcription regulation</keyword>
<dbReference type="KEGG" id="bpb:bpr_I0830"/>
<evidence type="ECO:0000256" key="4">
    <source>
        <dbReference type="ARBA" id="ARBA00023125"/>
    </source>
</evidence>
<dbReference type="eggNOG" id="COG1595">
    <property type="taxonomic scope" value="Bacteria"/>
</dbReference>
<keyword evidence="3" id="KW-0731">Sigma factor</keyword>
<dbReference type="InterPro" id="IPR007630">
    <property type="entry name" value="RNA_pol_sigma70_r4"/>
</dbReference>
<keyword evidence="5" id="KW-0804">Transcription</keyword>
<dbReference type="InterPro" id="IPR039425">
    <property type="entry name" value="RNA_pol_sigma-70-like"/>
</dbReference>
<dbReference type="Pfam" id="PF04545">
    <property type="entry name" value="Sigma70_r4"/>
    <property type="match status" value="1"/>
</dbReference>
<comment type="similarity">
    <text evidence="1">Belongs to the sigma-70 factor family. ECF subfamily.</text>
</comment>
<evidence type="ECO:0000259" key="6">
    <source>
        <dbReference type="Pfam" id="PF04542"/>
    </source>
</evidence>
<dbReference type="InterPro" id="IPR014284">
    <property type="entry name" value="RNA_pol_sigma-70_dom"/>
</dbReference>
<proteinExistence type="inferred from homology"/>
<evidence type="ECO:0000256" key="5">
    <source>
        <dbReference type="ARBA" id="ARBA00023163"/>
    </source>
</evidence>
<feature type="domain" description="RNA polymerase sigma-70 region 4" evidence="7">
    <location>
        <begin position="109"/>
        <end position="157"/>
    </location>
</feature>
<dbReference type="EMBL" id="CP001810">
    <property type="protein sequence ID" value="ADL33572.1"/>
    <property type="molecule type" value="Genomic_DNA"/>
</dbReference>
<dbReference type="Pfam" id="PF04542">
    <property type="entry name" value="Sigma70_r2"/>
    <property type="match status" value="1"/>
</dbReference>
<dbReference type="SUPFAM" id="SSF88946">
    <property type="entry name" value="Sigma2 domain of RNA polymerase sigma factors"/>
    <property type="match status" value="1"/>
</dbReference>